<accession>A0A7M7N6D3</accession>
<dbReference type="KEGG" id="spu:586535"/>
<dbReference type="GeneID" id="586535"/>
<comment type="catalytic activity">
    <reaction evidence="8 9">
        <text>O-phospho-L-threonyl-[protein] + H2O = L-threonyl-[protein] + phosphate</text>
        <dbReference type="Rhea" id="RHEA:47004"/>
        <dbReference type="Rhea" id="RHEA-COMP:11060"/>
        <dbReference type="Rhea" id="RHEA-COMP:11605"/>
        <dbReference type="ChEBI" id="CHEBI:15377"/>
        <dbReference type="ChEBI" id="CHEBI:30013"/>
        <dbReference type="ChEBI" id="CHEBI:43474"/>
        <dbReference type="ChEBI" id="CHEBI:61977"/>
        <dbReference type="EC" id="3.1.3.16"/>
    </reaction>
</comment>
<dbReference type="InterPro" id="IPR004274">
    <property type="entry name" value="FCP1_dom"/>
</dbReference>
<feature type="domain" description="BRCT" evidence="11">
    <location>
        <begin position="489"/>
        <end position="592"/>
    </location>
</feature>
<feature type="compositionally biased region" description="Basic and acidic residues" evidence="10">
    <location>
        <begin position="393"/>
        <end position="415"/>
    </location>
</feature>
<dbReference type="AlphaFoldDB" id="A0A7M7N6D3"/>
<feature type="compositionally biased region" description="Basic and acidic residues" evidence="10">
    <location>
        <begin position="334"/>
        <end position="375"/>
    </location>
</feature>
<reference evidence="14" key="1">
    <citation type="submission" date="2015-02" db="EMBL/GenBank/DDBJ databases">
        <title>Genome sequencing for Strongylocentrotus purpuratus.</title>
        <authorList>
            <person name="Murali S."/>
            <person name="Liu Y."/>
            <person name="Vee V."/>
            <person name="English A."/>
            <person name="Wang M."/>
            <person name="Skinner E."/>
            <person name="Han Y."/>
            <person name="Muzny D.M."/>
            <person name="Worley K.C."/>
            <person name="Gibbs R.A."/>
        </authorList>
    </citation>
    <scope>NUCLEOTIDE SEQUENCE</scope>
</reference>
<dbReference type="Gene3D" id="3.40.50.10190">
    <property type="entry name" value="BRCT domain"/>
    <property type="match status" value="1"/>
</dbReference>
<evidence type="ECO:0000256" key="8">
    <source>
        <dbReference type="ARBA" id="ARBA00048336"/>
    </source>
</evidence>
<dbReference type="InterPro" id="IPR039189">
    <property type="entry name" value="Fcp1"/>
</dbReference>
<dbReference type="OMA" id="FMDTINP"/>
<dbReference type="InParanoid" id="A0A7M7N6D3"/>
<feature type="compositionally biased region" description="Basic and acidic residues" evidence="10">
    <location>
        <begin position="423"/>
        <end position="434"/>
    </location>
</feature>
<dbReference type="InterPro" id="IPR036412">
    <property type="entry name" value="HAD-like_sf"/>
</dbReference>
<dbReference type="RefSeq" id="XP_030831846.1">
    <property type="nucleotide sequence ID" value="XM_030975986.1"/>
</dbReference>
<dbReference type="Gene3D" id="3.40.50.1000">
    <property type="entry name" value="HAD superfamily/HAD-like"/>
    <property type="match status" value="1"/>
</dbReference>
<dbReference type="SUPFAM" id="SSF56784">
    <property type="entry name" value="HAD-like"/>
    <property type="match status" value="1"/>
</dbReference>
<dbReference type="PROSITE" id="PS50969">
    <property type="entry name" value="FCP1"/>
    <property type="match status" value="1"/>
</dbReference>
<evidence type="ECO:0000313" key="14">
    <source>
        <dbReference type="Proteomes" id="UP000007110"/>
    </source>
</evidence>
<dbReference type="PANTHER" id="PTHR23081:SF36">
    <property type="entry name" value="RNA POLYMERASE II SUBUNIT A C-TERMINAL DOMAIN PHOSPHATASE"/>
    <property type="match status" value="1"/>
</dbReference>
<evidence type="ECO:0000256" key="4">
    <source>
        <dbReference type="ARBA" id="ARBA00022912"/>
    </source>
</evidence>
<dbReference type="Pfam" id="PF03031">
    <property type="entry name" value="NIF"/>
    <property type="match status" value="1"/>
</dbReference>
<keyword evidence="4" id="KW-0904">Protein phosphatase</keyword>
<dbReference type="SUPFAM" id="SSF52113">
    <property type="entry name" value="BRCT domain"/>
    <property type="match status" value="1"/>
</dbReference>
<evidence type="ECO:0000259" key="11">
    <source>
        <dbReference type="PROSITE" id="PS50172"/>
    </source>
</evidence>
<dbReference type="PROSITE" id="PS50172">
    <property type="entry name" value="BRCT"/>
    <property type="match status" value="1"/>
</dbReference>
<comment type="catalytic activity">
    <reaction evidence="7 9">
        <text>O-phospho-L-seryl-[protein] + H2O = L-seryl-[protein] + phosphate</text>
        <dbReference type="Rhea" id="RHEA:20629"/>
        <dbReference type="Rhea" id="RHEA-COMP:9863"/>
        <dbReference type="Rhea" id="RHEA-COMP:11604"/>
        <dbReference type="ChEBI" id="CHEBI:15377"/>
        <dbReference type="ChEBI" id="CHEBI:29999"/>
        <dbReference type="ChEBI" id="CHEBI:43474"/>
        <dbReference type="ChEBI" id="CHEBI:83421"/>
        <dbReference type="EC" id="3.1.3.16"/>
    </reaction>
</comment>
<evidence type="ECO:0000313" key="13">
    <source>
        <dbReference type="EnsemblMetazoa" id="XP_030831846"/>
    </source>
</evidence>
<dbReference type="EnsemblMetazoa" id="XM_030975986">
    <property type="protein sequence ID" value="XP_030831846"/>
    <property type="gene ID" value="LOC586535"/>
</dbReference>
<dbReference type="Pfam" id="PF09309">
    <property type="entry name" value="FCP1_C"/>
    <property type="match status" value="1"/>
</dbReference>
<dbReference type="CDD" id="cd17729">
    <property type="entry name" value="BRCT_CTDP1"/>
    <property type="match status" value="1"/>
</dbReference>
<protein>
    <recommendedName>
        <fullName evidence="6 9">RNA polymerase II subunit A C-terminal domain phosphatase</fullName>
        <ecNumber evidence="2 9">3.1.3.16</ecNumber>
    </recommendedName>
</protein>
<evidence type="ECO:0000256" key="2">
    <source>
        <dbReference type="ARBA" id="ARBA00013081"/>
    </source>
</evidence>
<dbReference type="InterPro" id="IPR011947">
    <property type="entry name" value="FCP1_euk"/>
</dbReference>
<dbReference type="InterPro" id="IPR001357">
    <property type="entry name" value="BRCT_dom"/>
</dbReference>
<feature type="region of interest" description="Disordered" evidence="10">
    <location>
        <begin position="598"/>
        <end position="657"/>
    </location>
</feature>
<dbReference type="FunFam" id="3.40.50.10190:FF:000007">
    <property type="entry name" value="RNA polymerase II subunit A C-terminal domain phosphatase"/>
    <property type="match status" value="1"/>
</dbReference>
<evidence type="ECO:0000256" key="3">
    <source>
        <dbReference type="ARBA" id="ARBA00022801"/>
    </source>
</evidence>
<feature type="compositionally biased region" description="Low complexity" evidence="10">
    <location>
        <begin position="376"/>
        <end position="385"/>
    </location>
</feature>
<dbReference type="NCBIfam" id="TIGR02250">
    <property type="entry name" value="FCP1_euk"/>
    <property type="match status" value="1"/>
</dbReference>
<comment type="subcellular location">
    <subcellularLocation>
        <location evidence="1 9">Nucleus</location>
    </subcellularLocation>
</comment>
<dbReference type="InterPro" id="IPR023214">
    <property type="entry name" value="HAD_sf"/>
</dbReference>
<dbReference type="Pfam" id="PF26077">
    <property type="entry name" value="BSH_Fcp1"/>
    <property type="match status" value="1"/>
</dbReference>
<comment type="function">
    <text evidence="9">This promotes the activity of RNA polymerase II.</text>
</comment>
<evidence type="ECO:0000256" key="6">
    <source>
        <dbReference type="ARBA" id="ARBA00040602"/>
    </source>
</evidence>
<dbReference type="SMART" id="SM00292">
    <property type="entry name" value="BRCT"/>
    <property type="match status" value="1"/>
</dbReference>
<dbReference type="GO" id="GO:0005634">
    <property type="term" value="C:nucleus"/>
    <property type="evidence" value="ECO:0007669"/>
    <property type="project" value="UniProtKB-SubCell"/>
</dbReference>
<evidence type="ECO:0000259" key="12">
    <source>
        <dbReference type="PROSITE" id="PS50969"/>
    </source>
</evidence>
<evidence type="ECO:0000256" key="7">
    <source>
        <dbReference type="ARBA" id="ARBA00047761"/>
    </source>
</evidence>
<dbReference type="PANTHER" id="PTHR23081">
    <property type="entry name" value="RNA POLYMERASE II CTD PHOSPHATASE"/>
    <property type="match status" value="1"/>
</dbReference>
<keyword evidence="5 9" id="KW-0539">Nucleus</keyword>
<keyword evidence="3 9" id="KW-0378">Hydrolase</keyword>
<organism evidence="13 14">
    <name type="scientific">Strongylocentrotus purpuratus</name>
    <name type="common">Purple sea urchin</name>
    <dbReference type="NCBI Taxonomy" id="7668"/>
    <lineage>
        <taxon>Eukaryota</taxon>
        <taxon>Metazoa</taxon>
        <taxon>Echinodermata</taxon>
        <taxon>Eleutherozoa</taxon>
        <taxon>Echinozoa</taxon>
        <taxon>Echinoidea</taxon>
        <taxon>Euechinoidea</taxon>
        <taxon>Echinacea</taxon>
        <taxon>Camarodonta</taxon>
        <taxon>Echinidea</taxon>
        <taxon>Strongylocentrotidae</taxon>
        <taxon>Strongylocentrotus</taxon>
    </lineage>
</organism>
<dbReference type="CDD" id="cd07521">
    <property type="entry name" value="HAD_FCP1-like"/>
    <property type="match status" value="1"/>
</dbReference>
<feature type="compositionally biased region" description="Polar residues" evidence="10">
    <location>
        <begin position="601"/>
        <end position="616"/>
    </location>
</feature>
<dbReference type="InterPro" id="IPR058785">
    <property type="entry name" value="BSH_FCP1"/>
</dbReference>
<feature type="compositionally biased region" description="Low complexity" evidence="10">
    <location>
        <begin position="435"/>
        <end position="445"/>
    </location>
</feature>
<feature type="region of interest" description="Disordered" evidence="10">
    <location>
        <begin position="674"/>
        <end position="771"/>
    </location>
</feature>
<dbReference type="OrthoDB" id="10249888at2759"/>
<dbReference type="EC" id="3.1.3.16" evidence="2 9"/>
<dbReference type="GO" id="GO:0008420">
    <property type="term" value="F:RNA polymerase II CTD heptapeptide repeat phosphatase activity"/>
    <property type="evidence" value="ECO:0000318"/>
    <property type="project" value="GO_Central"/>
</dbReference>
<dbReference type="Gene3D" id="1.10.287.10">
    <property type="entry name" value="S15/NS1, RNA-binding"/>
    <property type="match status" value="1"/>
</dbReference>
<dbReference type="InterPro" id="IPR036420">
    <property type="entry name" value="BRCT_dom_sf"/>
</dbReference>
<evidence type="ECO:0000256" key="9">
    <source>
        <dbReference type="RuleBase" id="RU366066"/>
    </source>
</evidence>
<keyword evidence="14" id="KW-1185">Reference proteome</keyword>
<reference evidence="13" key="2">
    <citation type="submission" date="2021-01" db="UniProtKB">
        <authorList>
            <consortium name="EnsemblMetazoa"/>
        </authorList>
    </citation>
    <scope>IDENTIFICATION</scope>
</reference>
<name>A0A7M7N6D3_STRPU</name>
<feature type="domain" description="FCP1 homology" evidence="12">
    <location>
        <begin position="149"/>
        <end position="314"/>
    </location>
</feature>
<feature type="compositionally biased region" description="Polar residues" evidence="10">
    <location>
        <begin position="302"/>
        <end position="311"/>
    </location>
</feature>
<evidence type="ECO:0000256" key="5">
    <source>
        <dbReference type="ARBA" id="ARBA00023242"/>
    </source>
</evidence>
<dbReference type="SMART" id="SM00577">
    <property type="entry name" value="CPDc"/>
    <property type="match status" value="1"/>
</dbReference>
<evidence type="ECO:0000256" key="10">
    <source>
        <dbReference type="SAM" id="MobiDB-lite"/>
    </source>
</evidence>
<feature type="region of interest" description="Disordered" evidence="10">
    <location>
        <begin position="302"/>
        <end position="448"/>
    </location>
</feature>
<dbReference type="Proteomes" id="UP000007110">
    <property type="component" value="Unassembled WGS sequence"/>
</dbReference>
<dbReference type="Gene3D" id="2.40.50.100">
    <property type="match status" value="1"/>
</dbReference>
<evidence type="ECO:0000256" key="1">
    <source>
        <dbReference type="ARBA" id="ARBA00004123"/>
    </source>
</evidence>
<proteinExistence type="predicted"/>
<feature type="compositionally biased region" description="Polar residues" evidence="10">
    <location>
        <begin position="698"/>
        <end position="710"/>
    </location>
</feature>
<feature type="compositionally biased region" description="Low complexity" evidence="10">
    <location>
        <begin position="677"/>
        <end position="690"/>
    </location>
</feature>
<dbReference type="InterPro" id="IPR015388">
    <property type="entry name" value="FCP1_C"/>
</dbReference>
<sequence>MAATAPLEISLPETKSCKISKLKVKSGSKVSRGSVLLLYKFENGDGSGGEKESEQKLKSQQVGTVQDILANEGDEVKPGSVVLRIARCSHPTVMKDMCAECGEDLRKDEEVKQTPATKACVSMIHSIPELHVSKEEAAVLAKLDEDSLIKHRKLVLLVDLDQTLIHTTLDEVPADMPGVHHFQLRKGPMFPWYHTRIRDNYQQFLDLISQFYQLHIFTMGVRLYAHTVAEIIDPEGKFFSHRILSRDECVDPHSKKANLRSIFPRGDKMVCIIDDRDDVWNFAPNLIQVPPYRYFEGTGDINSPVNLNDRNNAPVKKPRESPTKYTSSPASQKGEGDDNSRDAESKEAKGAVSKEAEEEEKTTKEENKAVDEKSEVCSSEVSSTTKDSEEESSDKVDEGRGKGSGEGDKKEASKDEMEEGELAQEKESDSDKVTTTDGTSTGATSPEEDKDEYLLYLADTLARIHRTFFKQVEANPQELPDLKSIVPAMRMSVLKGCNIVFSSVFPTNMPPEQSRVWKVALALGAKVSPQIVTKSKEEQAKGRASTHLVAAKVGTSKVHAARRSKSIFIVEPDWLWCCWERWERVDERLFILADVSKHGSRSSTPGFSDTESTGSQKAKKGKGKAKASTNGNPGSTGMPGQRTKSRPLSMSEDYNPMYSFSSEDLASMGKEVEDMFGSSSGESSSSSSSSESEDEARSNPTSLGSVTRPASSSSSEESLTAENPRGWKRKRDEMEDKDDDVNDFDPFQRPVEDSSSSAGLSEGEEWFSEEEGQKMANAIDDLLTYKRSVRKWDEG</sequence>
<dbReference type="CTD" id="9150"/>